<dbReference type="InterPro" id="IPR015422">
    <property type="entry name" value="PyrdxlP-dep_Trfase_small"/>
</dbReference>
<evidence type="ECO:0000313" key="4">
    <source>
        <dbReference type="Proteomes" id="UP001017257"/>
    </source>
</evidence>
<keyword evidence="4" id="KW-1185">Reference proteome</keyword>
<evidence type="ECO:0000256" key="1">
    <source>
        <dbReference type="ARBA" id="ARBA00037999"/>
    </source>
</evidence>
<proteinExistence type="inferred from homology"/>
<comment type="similarity">
    <text evidence="1 2">Belongs to the DegT/DnrJ/EryC1 family.</text>
</comment>
<keyword evidence="3" id="KW-0032">Aminotransferase</keyword>
<dbReference type="PIRSF" id="PIRSF000390">
    <property type="entry name" value="PLP_StrS"/>
    <property type="match status" value="1"/>
</dbReference>
<keyword evidence="2" id="KW-0663">Pyridoxal phosphate</keyword>
<accession>A0ABY5RLE8</accession>
<dbReference type="InterPro" id="IPR000653">
    <property type="entry name" value="DegT/StrS_aminotransferase"/>
</dbReference>
<dbReference type="Gene3D" id="3.90.1150.10">
    <property type="entry name" value="Aspartate Aminotransferase, domain 1"/>
    <property type="match status" value="1"/>
</dbReference>
<dbReference type="Pfam" id="PF01041">
    <property type="entry name" value="DegT_DnrJ_EryC1"/>
    <property type="match status" value="1"/>
</dbReference>
<dbReference type="Gene3D" id="3.40.640.10">
    <property type="entry name" value="Type I PLP-dependent aspartate aminotransferase-like (Major domain)"/>
    <property type="match status" value="1"/>
</dbReference>
<evidence type="ECO:0000313" key="3">
    <source>
        <dbReference type="EMBL" id="UVF17612.1"/>
    </source>
</evidence>
<dbReference type="Proteomes" id="UP001017257">
    <property type="component" value="Chromosome"/>
</dbReference>
<dbReference type="PANTHER" id="PTHR30244">
    <property type="entry name" value="TRANSAMINASE"/>
    <property type="match status" value="1"/>
</dbReference>
<dbReference type="EMBL" id="CP102845">
    <property type="protein sequence ID" value="UVF17612.1"/>
    <property type="molecule type" value="Genomic_DNA"/>
</dbReference>
<dbReference type="CDD" id="cd00616">
    <property type="entry name" value="AHBA_syn"/>
    <property type="match status" value="1"/>
</dbReference>
<keyword evidence="3" id="KW-0808">Transferase</keyword>
<dbReference type="SUPFAM" id="SSF53383">
    <property type="entry name" value="PLP-dependent transferases"/>
    <property type="match status" value="1"/>
</dbReference>
<dbReference type="PANTHER" id="PTHR30244:SF34">
    <property type="entry name" value="DTDP-4-AMINO-4,6-DIDEOXYGALACTOSE TRANSAMINASE"/>
    <property type="match status" value="1"/>
</dbReference>
<dbReference type="InterPro" id="IPR015421">
    <property type="entry name" value="PyrdxlP-dep_Trfase_major"/>
</dbReference>
<reference evidence="3" key="1">
    <citation type="submission" date="2022-08" db="EMBL/GenBank/DDBJ databases">
        <title>Microvirga terrae sp. nov., isolated from soil.</title>
        <authorList>
            <person name="Kim K.H."/>
            <person name="Seo Y.L."/>
            <person name="Kim J.M."/>
            <person name="Lee J.K."/>
            <person name="Han D.M."/>
            <person name="Jeon C.O."/>
        </authorList>
    </citation>
    <scope>NUCLEOTIDE SEQUENCE</scope>
    <source>
        <strain evidence="3">R24</strain>
    </source>
</reference>
<protein>
    <submittedName>
        <fullName evidence="3">DegT/DnrJ/EryC1/StrS aminotransferase family protein</fullName>
    </submittedName>
</protein>
<evidence type="ECO:0000256" key="2">
    <source>
        <dbReference type="RuleBase" id="RU004508"/>
    </source>
</evidence>
<dbReference type="GO" id="GO:0008483">
    <property type="term" value="F:transaminase activity"/>
    <property type="evidence" value="ECO:0007669"/>
    <property type="project" value="UniProtKB-KW"/>
</dbReference>
<dbReference type="RefSeq" id="WP_173945283.1">
    <property type="nucleotide sequence ID" value="NZ_CP102845.1"/>
</dbReference>
<name>A0ABY5RLE8_9HYPH</name>
<sequence>MLLVAEPILGPEEKAALTDVIDSGWITMGERVQLFERAFADIHRTEDSVAVSSCTAGLHLIMLALGLGEGDEVLVPGLTFVATANCVLYVGATPVFVDIESDHVPLMSLEDAEAKCTSRTKAVVLVHYAGYLPDREKWREFAERRGLMLIEDAAHATGLPEAGTYGVAAAFSFYGNKNMTTAEGGAVVTGDDALRARIRQLRGHGLTSGTFQRVSNPTLTYDVTMLGYNYRMDELRAALGLVQLRHLDVWNARRKGLTALYRKMLGEYAPDVVVPFDDERSSAYHIMPVVLPDKTNRQDVILGLRQDGIQTTIHYPPVHHLAIYKERYPSVRLPKTEDYTRRELTLPLHPRLEEAHVERIVQSLADSVRR</sequence>
<dbReference type="InterPro" id="IPR015424">
    <property type="entry name" value="PyrdxlP-dep_Trfase"/>
</dbReference>
<gene>
    <name evidence="3" type="ORF">HPT29_013765</name>
</gene>
<organism evidence="3 4">
    <name type="scientific">Microvirga terrae</name>
    <dbReference type="NCBI Taxonomy" id="2740529"/>
    <lineage>
        <taxon>Bacteria</taxon>
        <taxon>Pseudomonadati</taxon>
        <taxon>Pseudomonadota</taxon>
        <taxon>Alphaproteobacteria</taxon>
        <taxon>Hyphomicrobiales</taxon>
        <taxon>Methylobacteriaceae</taxon>
        <taxon>Microvirga</taxon>
    </lineage>
</organism>